<comment type="caution">
    <text evidence="1">The sequence shown here is derived from an EMBL/GenBank/DDBJ whole genome shotgun (WGS) entry which is preliminary data.</text>
</comment>
<keyword evidence="2" id="KW-1185">Reference proteome</keyword>
<sequence length="78" mass="8873">MHGGLHNIILENDSFQIRNTIDRFVIGHIVEDSKAMMFGITGATANHAHRQASDAAHYRTRYALFFPCACVRFETYIC</sequence>
<evidence type="ECO:0000313" key="1">
    <source>
        <dbReference type="EMBL" id="RXH94538.1"/>
    </source>
</evidence>
<reference evidence="1 2" key="1">
    <citation type="submission" date="2018-10" db="EMBL/GenBank/DDBJ databases">
        <title>A high-quality apple genome assembly.</title>
        <authorList>
            <person name="Hu J."/>
        </authorList>
    </citation>
    <scope>NUCLEOTIDE SEQUENCE [LARGE SCALE GENOMIC DNA]</scope>
    <source>
        <strain evidence="2">cv. HFTH1</strain>
        <tissue evidence="1">Young leaf</tissue>
    </source>
</reference>
<evidence type="ECO:0008006" key="3">
    <source>
        <dbReference type="Google" id="ProtNLM"/>
    </source>
</evidence>
<dbReference type="AlphaFoldDB" id="A0A498JFU2"/>
<accession>A0A498JFU2</accession>
<protein>
    <recommendedName>
        <fullName evidence="3">RNase H type-1 domain-containing protein</fullName>
    </recommendedName>
</protein>
<gene>
    <name evidence="1" type="ORF">DVH24_024222</name>
</gene>
<dbReference type="EMBL" id="RDQH01000333">
    <property type="protein sequence ID" value="RXH94538.1"/>
    <property type="molecule type" value="Genomic_DNA"/>
</dbReference>
<organism evidence="1 2">
    <name type="scientific">Malus domestica</name>
    <name type="common">Apple</name>
    <name type="synonym">Pyrus malus</name>
    <dbReference type="NCBI Taxonomy" id="3750"/>
    <lineage>
        <taxon>Eukaryota</taxon>
        <taxon>Viridiplantae</taxon>
        <taxon>Streptophyta</taxon>
        <taxon>Embryophyta</taxon>
        <taxon>Tracheophyta</taxon>
        <taxon>Spermatophyta</taxon>
        <taxon>Magnoliopsida</taxon>
        <taxon>eudicotyledons</taxon>
        <taxon>Gunneridae</taxon>
        <taxon>Pentapetalae</taxon>
        <taxon>rosids</taxon>
        <taxon>fabids</taxon>
        <taxon>Rosales</taxon>
        <taxon>Rosaceae</taxon>
        <taxon>Amygdaloideae</taxon>
        <taxon>Maleae</taxon>
        <taxon>Malus</taxon>
    </lineage>
</organism>
<proteinExistence type="predicted"/>
<name>A0A498JFU2_MALDO</name>
<dbReference type="Proteomes" id="UP000290289">
    <property type="component" value="Chromosome 7"/>
</dbReference>
<evidence type="ECO:0000313" key="2">
    <source>
        <dbReference type="Proteomes" id="UP000290289"/>
    </source>
</evidence>